<accession>A0A6G0YGZ5</accession>
<proteinExistence type="predicted"/>
<dbReference type="InterPro" id="IPR041611">
    <property type="entry name" value="SKICH"/>
</dbReference>
<reference evidence="3 4" key="1">
    <citation type="submission" date="2019-08" db="EMBL/GenBank/DDBJ databases">
        <title>Whole genome of Aphis craccivora.</title>
        <authorList>
            <person name="Voronova N.V."/>
            <person name="Shulinski R.S."/>
            <person name="Bandarenka Y.V."/>
            <person name="Zhorov D.G."/>
            <person name="Warner D."/>
        </authorList>
    </citation>
    <scope>NUCLEOTIDE SEQUENCE [LARGE SCALE GENOMIC DNA]</scope>
    <source>
        <strain evidence="3">180601</strain>
        <tissue evidence="3">Whole Body</tissue>
    </source>
</reference>
<keyword evidence="4" id="KW-1185">Reference proteome</keyword>
<comment type="caution">
    <text evidence="3">The sequence shown here is derived from an EMBL/GenBank/DDBJ whole genome shotgun (WGS) entry which is preliminary data.</text>
</comment>
<feature type="compositionally biased region" description="Polar residues" evidence="1">
    <location>
        <begin position="162"/>
        <end position="182"/>
    </location>
</feature>
<sequence length="504" mass="58011">MIRRKVQGKSPTYLYSNKLISLEIPSCNNMEQIVKIFVHQSYFIENDLVVDYNVEQEALINVSPKDWIALIPKGWSGVDEQVAYKTIDSDCDVENLAIKSVIMEKKCFQDVVECEKHYQLMYISQYLEILGRSEYFTFLHQSGTCNCVPSSIQNETKDNFKQSRLSSTSSRNKPLRRQSPTPRSFYKNRPQSQNSIGKSEKLKSKQWPVNKCIKCNAPTNFSALESAYLAKIQDLTTNNEVMEQRLLTFEKDLVHTLEVVNKQFKLSTAISQQKRNIQKFIDDLVDGLVNDGKITFWAHDQEFSVVREFPEEQSSPLVDDDCTLSINKSLNSSKEVYMKAIIGQQEETIQHLVDKIKDLFDLVLKVNSQTNEQNNMSDSTSSESKINNIGYMDSSGTTYFSPPSYVTNTLNDINLCLVNSVNYDHRIEKIETNENLRNWTNNTFSGSEFPVNQESNVTPTLSNKVKDKILTFEDWKKENNKFTLCTQSPENYTNEKTNELDIKQ</sequence>
<evidence type="ECO:0000313" key="3">
    <source>
        <dbReference type="EMBL" id="KAF0755549.1"/>
    </source>
</evidence>
<evidence type="ECO:0000259" key="2">
    <source>
        <dbReference type="Pfam" id="PF17751"/>
    </source>
</evidence>
<dbReference type="EMBL" id="VUJU01004106">
    <property type="protein sequence ID" value="KAF0755549.1"/>
    <property type="molecule type" value="Genomic_DNA"/>
</dbReference>
<organism evidence="3 4">
    <name type="scientific">Aphis craccivora</name>
    <name type="common">Cowpea aphid</name>
    <dbReference type="NCBI Taxonomy" id="307492"/>
    <lineage>
        <taxon>Eukaryota</taxon>
        <taxon>Metazoa</taxon>
        <taxon>Ecdysozoa</taxon>
        <taxon>Arthropoda</taxon>
        <taxon>Hexapoda</taxon>
        <taxon>Insecta</taxon>
        <taxon>Pterygota</taxon>
        <taxon>Neoptera</taxon>
        <taxon>Paraneoptera</taxon>
        <taxon>Hemiptera</taxon>
        <taxon>Sternorrhyncha</taxon>
        <taxon>Aphidomorpha</taxon>
        <taxon>Aphidoidea</taxon>
        <taxon>Aphididae</taxon>
        <taxon>Aphidini</taxon>
        <taxon>Aphis</taxon>
        <taxon>Aphis</taxon>
    </lineage>
</organism>
<dbReference type="OrthoDB" id="10015001at2759"/>
<gene>
    <name evidence="3" type="ORF">FWK35_00023598</name>
</gene>
<dbReference type="Pfam" id="PF17751">
    <property type="entry name" value="SKICH"/>
    <property type="match status" value="1"/>
</dbReference>
<feature type="region of interest" description="Disordered" evidence="1">
    <location>
        <begin position="158"/>
        <end position="202"/>
    </location>
</feature>
<feature type="domain" description="SKICH" evidence="2">
    <location>
        <begin position="38"/>
        <end position="138"/>
    </location>
</feature>
<dbReference type="Proteomes" id="UP000478052">
    <property type="component" value="Unassembled WGS sequence"/>
</dbReference>
<evidence type="ECO:0000313" key="4">
    <source>
        <dbReference type="Proteomes" id="UP000478052"/>
    </source>
</evidence>
<dbReference type="AlphaFoldDB" id="A0A6G0YGZ5"/>
<protein>
    <submittedName>
        <fullName evidence="3">SKICH domain-containing protein</fullName>
    </submittedName>
</protein>
<name>A0A6G0YGZ5_APHCR</name>
<dbReference type="Gene3D" id="2.60.40.2840">
    <property type="match status" value="1"/>
</dbReference>
<evidence type="ECO:0000256" key="1">
    <source>
        <dbReference type="SAM" id="MobiDB-lite"/>
    </source>
</evidence>